<dbReference type="KEGG" id="poz:I0K15_00995"/>
<dbReference type="RefSeq" id="WP_196103599.1">
    <property type="nucleotide sequence ID" value="NZ_CP064942.1"/>
</dbReference>
<organism evidence="2 3">
    <name type="scientific">Pontivivens ytuae</name>
    <dbReference type="NCBI Taxonomy" id="2789856"/>
    <lineage>
        <taxon>Bacteria</taxon>
        <taxon>Pseudomonadati</taxon>
        <taxon>Pseudomonadota</taxon>
        <taxon>Alphaproteobacteria</taxon>
        <taxon>Rhodobacterales</taxon>
        <taxon>Paracoccaceae</taxon>
        <taxon>Pontivivens</taxon>
    </lineage>
</organism>
<keyword evidence="1" id="KW-0812">Transmembrane</keyword>
<name>A0A7S9LTE4_9RHOB</name>
<keyword evidence="1" id="KW-0472">Membrane</keyword>
<keyword evidence="3" id="KW-1185">Reference proteome</keyword>
<dbReference type="EMBL" id="CP064942">
    <property type="protein sequence ID" value="QPH54390.1"/>
    <property type="molecule type" value="Genomic_DNA"/>
</dbReference>
<accession>A0A7S9LTE4</accession>
<evidence type="ECO:0000313" key="2">
    <source>
        <dbReference type="EMBL" id="QPH54390.1"/>
    </source>
</evidence>
<feature type="transmembrane region" description="Helical" evidence="1">
    <location>
        <begin position="101"/>
        <end position="118"/>
    </location>
</feature>
<feature type="transmembrane region" description="Helical" evidence="1">
    <location>
        <begin position="76"/>
        <end position="95"/>
    </location>
</feature>
<feature type="transmembrane region" description="Helical" evidence="1">
    <location>
        <begin position="49"/>
        <end position="69"/>
    </location>
</feature>
<dbReference type="AlphaFoldDB" id="A0A7S9LTE4"/>
<reference evidence="2 3" key="1">
    <citation type="submission" date="2020-11" db="EMBL/GenBank/DDBJ databases">
        <title>Description of Pontivivens ytuae sp. nov. isolated from deep sea sediment of Mariana Trench.</title>
        <authorList>
            <person name="Wang Z."/>
            <person name="Sun Q.-L."/>
            <person name="Xu X.-D."/>
            <person name="Tang Y.-Z."/>
            <person name="Zhang J."/>
        </authorList>
    </citation>
    <scope>NUCLEOTIDE SEQUENCE [LARGE SCALE GENOMIC DNA]</scope>
    <source>
        <strain evidence="2 3">MT2928</strain>
    </source>
</reference>
<protein>
    <submittedName>
        <fullName evidence="2">Uncharacterized protein</fullName>
    </submittedName>
</protein>
<keyword evidence="1" id="KW-1133">Transmembrane helix</keyword>
<evidence type="ECO:0000256" key="1">
    <source>
        <dbReference type="SAM" id="Phobius"/>
    </source>
</evidence>
<evidence type="ECO:0000313" key="3">
    <source>
        <dbReference type="Proteomes" id="UP000594800"/>
    </source>
</evidence>
<dbReference type="Proteomes" id="UP000594800">
    <property type="component" value="Chromosome"/>
</dbReference>
<sequence length="119" mass="12503">MLIAAAILTVLVGFAHSILGERRLIAPLIADPALPVPVGHRTTRLILRAAWHATTLSWWALAALLVWSAATPGTRAVPIAVAALFAILGPFSLIASRGRHPGWVFFLPAAVLCTLSALG</sequence>
<gene>
    <name evidence="2" type="ORF">I0K15_00995</name>
</gene>
<proteinExistence type="predicted"/>